<accession>J9GK77</accession>
<keyword evidence="4 5" id="KW-0472">Membrane</keyword>
<dbReference type="InterPro" id="IPR003825">
    <property type="entry name" value="Colicin-V_CvpA"/>
</dbReference>
<evidence type="ECO:0000256" key="2">
    <source>
        <dbReference type="ARBA" id="ARBA00022692"/>
    </source>
</evidence>
<dbReference type="AlphaFoldDB" id="J9GK77"/>
<evidence type="ECO:0000256" key="3">
    <source>
        <dbReference type="ARBA" id="ARBA00022989"/>
    </source>
</evidence>
<feature type="transmembrane region" description="Helical" evidence="5">
    <location>
        <begin position="101"/>
        <end position="123"/>
    </location>
</feature>
<evidence type="ECO:0000256" key="1">
    <source>
        <dbReference type="ARBA" id="ARBA00004141"/>
    </source>
</evidence>
<feature type="transmembrane region" description="Helical" evidence="5">
    <location>
        <begin position="28"/>
        <end position="48"/>
    </location>
</feature>
<keyword evidence="3 5" id="KW-1133">Transmembrane helix</keyword>
<reference evidence="6" key="1">
    <citation type="journal article" date="2012" name="PLoS ONE">
        <title>Gene sets for utilization of primary and secondary nutrition supplies in the distal gut of endangered iberian lynx.</title>
        <authorList>
            <person name="Alcaide M."/>
            <person name="Messina E."/>
            <person name="Richter M."/>
            <person name="Bargiela R."/>
            <person name="Peplies J."/>
            <person name="Huws S.A."/>
            <person name="Newbold C.J."/>
            <person name="Golyshin P.N."/>
            <person name="Simon M.A."/>
            <person name="Lopez G."/>
            <person name="Yakimov M.M."/>
            <person name="Ferrer M."/>
        </authorList>
    </citation>
    <scope>NUCLEOTIDE SEQUENCE</scope>
</reference>
<keyword evidence="2 5" id="KW-0812">Transmembrane</keyword>
<protein>
    <submittedName>
        <fullName evidence="6">CvpA family protein</fullName>
    </submittedName>
</protein>
<sequence>MYIDLFILALMVWAVVSGWRNGFIKEIFSTLGIFSGLIVAGAIYYYLADDFLAVKGTQTNMLLSIGAFFILWVIVPIVLGMVANVLTATLKGLQLGYPNSLLGVVFSVVKFTVLLSCVLNMMLRLNILETAKTKDATLFEPLVELLPFIQKDLSEAITAGDNFSAGDTLWVDFSRK</sequence>
<dbReference type="PANTHER" id="PTHR37306:SF1">
    <property type="entry name" value="COLICIN V PRODUCTION PROTEIN"/>
    <property type="match status" value="1"/>
</dbReference>
<organism evidence="6">
    <name type="scientific">gut metagenome</name>
    <dbReference type="NCBI Taxonomy" id="749906"/>
    <lineage>
        <taxon>unclassified sequences</taxon>
        <taxon>metagenomes</taxon>
        <taxon>organismal metagenomes</taxon>
    </lineage>
</organism>
<dbReference type="EMBL" id="AMCI01000807">
    <property type="protein sequence ID" value="EJX07714.1"/>
    <property type="molecule type" value="Genomic_DNA"/>
</dbReference>
<gene>
    <name evidence="6" type="ORF">EVA_04172</name>
</gene>
<proteinExistence type="predicted"/>
<evidence type="ECO:0000256" key="5">
    <source>
        <dbReference type="SAM" id="Phobius"/>
    </source>
</evidence>
<dbReference type="GO" id="GO:0009403">
    <property type="term" value="P:toxin biosynthetic process"/>
    <property type="evidence" value="ECO:0007669"/>
    <property type="project" value="InterPro"/>
</dbReference>
<comment type="subcellular location">
    <subcellularLocation>
        <location evidence="1">Membrane</location>
        <topology evidence="1">Multi-pass membrane protein</topology>
    </subcellularLocation>
</comment>
<dbReference type="GO" id="GO:0016020">
    <property type="term" value="C:membrane"/>
    <property type="evidence" value="ECO:0007669"/>
    <property type="project" value="UniProtKB-SubCell"/>
</dbReference>
<dbReference type="PANTHER" id="PTHR37306">
    <property type="entry name" value="COLICIN V PRODUCTION PROTEIN"/>
    <property type="match status" value="1"/>
</dbReference>
<evidence type="ECO:0000313" key="6">
    <source>
        <dbReference type="EMBL" id="EJX07714.1"/>
    </source>
</evidence>
<feature type="transmembrane region" description="Helical" evidence="5">
    <location>
        <begin position="60"/>
        <end position="81"/>
    </location>
</feature>
<evidence type="ECO:0000256" key="4">
    <source>
        <dbReference type="ARBA" id="ARBA00023136"/>
    </source>
</evidence>
<name>J9GK77_9ZZZZ</name>
<dbReference type="Pfam" id="PF02674">
    <property type="entry name" value="Colicin_V"/>
    <property type="match status" value="1"/>
</dbReference>
<comment type="caution">
    <text evidence="6">The sequence shown here is derived from an EMBL/GenBank/DDBJ whole genome shotgun (WGS) entry which is preliminary data.</text>
</comment>